<dbReference type="SUPFAM" id="SSF50978">
    <property type="entry name" value="WD40 repeat-like"/>
    <property type="match status" value="1"/>
</dbReference>
<feature type="compositionally biased region" description="Polar residues" evidence="6">
    <location>
        <begin position="151"/>
        <end position="163"/>
    </location>
</feature>
<dbReference type="GO" id="GO:0010970">
    <property type="term" value="P:transport along microtubule"/>
    <property type="evidence" value="ECO:0007669"/>
    <property type="project" value="TreeGrafter"/>
</dbReference>
<keyword evidence="7" id="KW-1185">Reference proteome</keyword>
<feature type="repeat" description="WD" evidence="5">
    <location>
        <begin position="504"/>
        <end position="544"/>
    </location>
</feature>
<evidence type="ECO:0000256" key="5">
    <source>
        <dbReference type="PROSITE-ProRule" id="PRU00221"/>
    </source>
</evidence>
<keyword evidence="3 5" id="KW-0853">WD repeat</keyword>
<evidence type="ECO:0000256" key="1">
    <source>
        <dbReference type="ARBA" id="ARBA00004496"/>
    </source>
</evidence>
<keyword evidence="4" id="KW-0677">Repeat</keyword>
<dbReference type="FunFam" id="2.130.10.10:FF:000414">
    <property type="entry name" value="Cytoplasmic dynein intermediate chain"/>
    <property type="match status" value="1"/>
</dbReference>
<evidence type="ECO:0000256" key="4">
    <source>
        <dbReference type="ARBA" id="ARBA00022737"/>
    </source>
</evidence>
<dbReference type="GO" id="GO:0005737">
    <property type="term" value="C:cytoplasm"/>
    <property type="evidence" value="ECO:0007669"/>
    <property type="project" value="UniProtKB-SubCell"/>
</dbReference>
<dbReference type="GO" id="GO:0005868">
    <property type="term" value="C:cytoplasmic dynein complex"/>
    <property type="evidence" value="ECO:0007669"/>
    <property type="project" value="TreeGrafter"/>
</dbReference>
<dbReference type="Gene3D" id="2.130.10.10">
    <property type="entry name" value="YVTN repeat-like/Quinoprotein amine dehydrogenase"/>
    <property type="match status" value="2"/>
</dbReference>
<dbReference type="SMART" id="SM00320">
    <property type="entry name" value="WD40"/>
    <property type="match status" value="6"/>
</dbReference>
<dbReference type="GO" id="GO:0045504">
    <property type="term" value="F:dynein heavy chain binding"/>
    <property type="evidence" value="ECO:0007669"/>
    <property type="project" value="TreeGrafter"/>
</dbReference>
<dbReference type="PANTHER" id="PTHR12442:SF22">
    <property type="entry name" value="CYTOPLASMIC DYNEIN 1 INTERMEDIATE CHAIN-RELATED"/>
    <property type="match status" value="1"/>
</dbReference>
<evidence type="ECO:0000313" key="8">
    <source>
        <dbReference type="RefSeq" id="XP_030985744.1"/>
    </source>
</evidence>
<proteinExistence type="predicted"/>
<accession>A0A6P8BF98</accession>
<dbReference type="PANTHER" id="PTHR12442">
    <property type="entry name" value="DYNEIN INTERMEDIATE CHAIN"/>
    <property type="match status" value="1"/>
</dbReference>
<gene>
    <name evidence="8" type="ORF">PgNI_04699</name>
</gene>
<reference evidence="8" key="2">
    <citation type="submission" date="2019-10" db="EMBL/GenBank/DDBJ databases">
        <authorList>
            <consortium name="NCBI Genome Project"/>
        </authorList>
    </citation>
    <scope>NUCLEOTIDE SEQUENCE</scope>
    <source>
        <strain evidence="8">NI907</strain>
    </source>
</reference>
<dbReference type="RefSeq" id="XP_030985744.1">
    <property type="nucleotide sequence ID" value="XM_031124743.1"/>
</dbReference>
<evidence type="ECO:0000256" key="2">
    <source>
        <dbReference type="ARBA" id="ARBA00022490"/>
    </source>
</evidence>
<dbReference type="Pfam" id="PF00400">
    <property type="entry name" value="WD40"/>
    <property type="match status" value="1"/>
</dbReference>
<reference evidence="8" key="3">
    <citation type="submission" date="2025-08" db="UniProtKB">
        <authorList>
            <consortium name="RefSeq"/>
        </authorList>
    </citation>
    <scope>IDENTIFICATION</scope>
    <source>
        <strain evidence="8">NI907</strain>
    </source>
</reference>
<dbReference type="Proteomes" id="UP000515153">
    <property type="component" value="Unplaced"/>
</dbReference>
<dbReference type="InterPro" id="IPR050687">
    <property type="entry name" value="Dynein_IC"/>
</dbReference>
<evidence type="ECO:0008006" key="9">
    <source>
        <dbReference type="Google" id="ProtNLM"/>
    </source>
</evidence>
<reference evidence="8" key="1">
    <citation type="journal article" date="2019" name="Mol. Biol. Evol.">
        <title>Blast fungal genomes show frequent chromosomal changes, gene gains and losses, and effector gene turnover.</title>
        <authorList>
            <person name="Gomez Luciano L.B."/>
            <person name="Jason Tsai I."/>
            <person name="Chuma I."/>
            <person name="Tosa Y."/>
            <person name="Chen Y.H."/>
            <person name="Li J.Y."/>
            <person name="Li M.Y."/>
            <person name="Jade Lu M.Y."/>
            <person name="Nakayashiki H."/>
            <person name="Li W.H."/>
        </authorList>
    </citation>
    <scope>NUCLEOTIDE SEQUENCE</scope>
    <source>
        <strain evidence="8">NI907</strain>
    </source>
</reference>
<comment type="subcellular location">
    <subcellularLocation>
        <location evidence="1">Cytoplasm</location>
    </subcellularLocation>
</comment>
<dbReference type="InterPro" id="IPR015943">
    <property type="entry name" value="WD40/YVTN_repeat-like_dom_sf"/>
</dbReference>
<organism evidence="7 8">
    <name type="scientific">Pyricularia grisea</name>
    <name type="common">Crabgrass-specific blast fungus</name>
    <name type="synonym">Magnaporthe grisea</name>
    <dbReference type="NCBI Taxonomy" id="148305"/>
    <lineage>
        <taxon>Eukaryota</taxon>
        <taxon>Fungi</taxon>
        <taxon>Dikarya</taxon>
        <taxon>Ascomycota</taxon>
        <taxon>Pezizomycotina</taxon>
        <taxon>Sordariomycetes</taxon>
        <taxon>Sordariomycetidae</taxon>
        <taxon>Magnaporthales</taxon>
        <taxon>Pyriculariaceae</taxon>
        <taxon>Pyricularia</taxon>
    </lineage>
</organism>
<keyword evidence="2" id="KW-0963">Cytoplasm</keyword>
<feature type="region of interest" description="Disordered" evidence="6">
    <location>
        <begin position="19"/>
        <end position="118"/>
    </location>
</feature>
<evidence type="ECO:0000313" key="7">
    <source>
        <dbReference type="Proteomes" id="UP000515153"/>
    </source>
</evidence>
<evidence type="ECO:0000256" key="3">
    <source>
        <dbReference type="ARBA" id="ARBA00022574"/>
    </source>
</evidence>
<sequence>MQQRRDEILAKKAKLAELKEKRKARNEQGSASRPSVGVGELSISSARNVERREDLDEYINRLVGLGDRPSSTTTGGAASPGPRGSRPNSVLSAGELSNENSEYASLANGHAPAAPAAPQNLTTVPLTTIYECPPSPVKEIFSYSKGIQTQEDWAPSSRPQELSVSDDDEPAFTPSKRPTRRDRDREEELRANIRREIEEELKAAQELSTDGVLKPTALTTNFPARTLTNEELKAVTASEDFVDFVDRATKVIEKALDQEYDILTDYTLQTQENTDDREQGNVSGRGRRKIREIRQFYDERWSKKRPITSIDFSPKFSDLVLASASKNVTAPHEPDGIVQVWNLNLHDRAEFVLHAQSDILTAKFSPFHPNLIIGGAYSGQVLLWDTRSRSSAPVQKTPLTGQGHTHPVYSLDVIGTQNANNIITTSTDGVVCGWSVDMLAAPQESLMLLTPQQTKTDDLSPTCMAFPQADPTYFLVGSEEGVIYPCHRYDRAGAKAGVDKNVSYRGHSAPVRSVDFHSNLGPVDFGDLVLSSSLDWSAKLWKVRPPGGIGTAGLLSSNAEVAVSPLMEFAREDIVYDAAWSPLRPGVFSLVDGAGYLEIWDLTVETEEPVARIQPNARPGARVTSLNKVAWERSEGKRLATGGIAGALTVFEVGPDLGGKEGIKSDEWAAVKKLISKLELDAKGPVNGVSGLRS</sequence>
<name>A0A6P8BF98_PYRGI</name>
<dbReference type="InterPro" id="IPR001680">
    <property type="entry name" value="WD40_rpt"/>
</dbReference>
<dbReference type="GO" id="GO:0045503">
    <property type="term" value="F:dynein light chain binding"/>
    <property type="evidence" value="ECO:0007669"/>
    <property type="project" value="TreeGrafter"/>
</dbReference>
<dbReference type="PROSITE" id="PS50082">
    <property type="entry name" value="WD_REPEATS_2"/>
    <property type="match status" value="1"/>
</dbReference>
<dbReference type="AlphaFoldDB" id="A0A6P8BF98"/>
<dbReference type="KEGG" id="pgri:PgNI_04699"/>
<feature type="compositionally biased region" description="Polar residues" evidence="6">
    <location>
        <begin position="86"/>
        <end position="103"/>
    </location>
</feature>
<feature type="region of interest" description="Disordered" evidence="6">
    <location>
        <begin position="151"/>
        <end position="187"/>
    </location>
</feature>
<protein>
    <recommendedName>
        <fullName evidence="9">Cytoplasmic dynein 1 intermediate chain 2</fullName>
    </recommendedName>
</protein>
<dbReference type="GeneID" id="41959652"/>
<evidence type="ECO:0000256" key="6">
    <source>
        <dbReference type="SAM" id="MobiDB-lite"/>
    </source>
</evidence>
<dbReference type="InterPro" id="IPR036322">
    <property type="entry name" value="WD40_repeat_dom_sf"/>
</dbReference>